<evidence type="ECO:0000256" key="1">
    <source>
        <dbReference type="SAM" id="SignalP"/>
    </source>
</evidence>
<comment type="caution">
    <text evidence="2">The sequence shown here is derived from an EMBL/GenBank/DDBJ whole genome shotgun (WGS) entry which is preliminary data.</text>
</comment>
<feature type="chain" id="PRO_5043562902" evidence="1">
    <location>
        <begin position="19"/>
        <end position="313"/>
    </location>
</feature>
<evidence type="ECO:0000313" key="3">
    <source>
        <dbReference type="Proteomes" id="UP001432027"/>
    </source>
</evidence>
<proteinExistence type="predicted"/>
<keyword evidence="3" id="KW-1185">Reference proteome</keyword>
<reference evidence="2" key="1">
    <citation type="submission" date="2023-10" db="EMBL/GenBank/DDBJ databases">
        <title>Genome assembly of Pristionchus species.</title>
        <authorList>
            <person name="Yoshida K."/>
            <person name="Sommer R.J."/>
        </authorList>
    </citation>
    <scope>NUCLEOTIDE SEQUENCE</scope>
    <source>
        <strain evidence="2">RS0144</strain>
    </source>
</reference>
<name>A0AAV5TD73_9BILA</name>
<organism evidence="2 3">
    <name type="scientific">Pristionchus entomophagus</name>
    <dbReference type="NCBI Taxonomy" id="358040"/>
    <lineage>
        <taxon>Eukaryota</taxon>
        <taxon>Metazoa</taxon>
        <taxon>Ecdysozoa</taxon>
        <taxon>Nematoda</taxon>
        <taxon>Chromadorea</taxon>
        <taxon>Rhabditida</taxon>
        <taxon>Rhabditina</taxon>
        <taxon>Diplogasteromorpha</taxon>
        <taxon>Diplogasteroidea</taxon>
        <taxon>Neodiplogasteridae</taxon>
        <taxon>Pristionchus</taxon>
    </lineage>
</organism>
<dbReference type="EMBL" id="BTSX01000003">
    <property type="protein sequence ID" value="GMS90718.1"/>
    <property type="molecule type" value="Genomic_DNA"/>
</dbReference>
<keyword evidence="1" id="KW-0732">Signal</keyword>
<feature type="non-terminal residue" evidence="2">
    <location>
        <position position="1"/>
    </location>
</feature>
<gene>
    <name evidence="2" type="ORF">PENTCL1PPCAC_12893</name>
</gene>
<protein>
    <submittedName>
        <fullName evidence="2">Uncharacterized protein</fullName>
    </submittedName>
</protein>
<dbReference type="AlphaFoldDB" id="A0AAV5TD73"/>
<feature type="signal peptide" evidence="1">
    <location>
        <begin position="1"/>
        <end position="18"/>
    </location>
</feature>
<accession>A0AAV5TD73</accession>
<evidence type="ECO:0000313" key="2">
    <source>
        <dbReference type="EMBL" id="GMS90718.1"/>
    </source>
</evidence>
<sequence length="313" mass="34859">LVSRILLYYCCIHIVIDASLETCEQDFERDQAEDWREHGCRACTSLPVDASSNCPSTGYDCDDTLPMRTNVLSSIDCECSQLRCNDADATLAVNRSPVGKLFCEFKQWKSVNGTVAESGICARKCGLRICRTLSASEFKNDPIYETFIVHKPDENHPCAWGSCPNGALGTDISGTDSQSYNGLAKFSCGGDRTWKGKSGQIHDFIKCKRKVLCEKIKPWPVAECNVFSDNGNCVDPKKSDTESFDCPDGKLAVMYDPDTVTLWKADEIKCDNSIGKWVYHLPYAEGGPLYAPQSEMDKLSKPMYQKWSCVTPR</sequence>
<dbReference type="Proteomes" id="UP001432027">
    <property type="component" value="Unassembled WGS sequence"/>
</dbReference>